<accession>T0JII5</accession>
<evidence type="ECO:0000313" key="2">
    <source>
        <dbReference type="Proteomes" id="UP000015530"/>
    </source>
</evidence>
<protein>
    <submittedName>
        <fullName evidence="1">Uncharacterized protein</fullName>
    </submittedName>
</protein>
<proteinExistence type="predicted"/>
<name>T0JII5_COLGC</name>
<reference evidence="2" key="1">
    <citation type="journal article" date="2013" name="Mol. Plant Microbe Interact.">
        <title>Global aspects of pacC regulation of pathogenicity genes in Colletotrichum gloeosporioides as revealed by transcriptome analysis.</title>
        <authorList>
            <person name="Alkan N."/>
            <person name="Meng X."/>
            <person name="Friedlander G."/>
            <person name="Reuveni E."/>
            <person name="Sukno S."/>
            <person name="Sherman A."/>
            <person name="Thon M."/>
            <person name="Fluhr R."/>
            <person name="Prusky D."/>
        </authorList>
    </citation>
    <scope>NUCLEOTIDE SEQUENCE [LARGE SCALE GENOMIC DNA]</scope>
    <source>
        <strain evidence="2">Cg-14</strain>
    </source>
</reference>
<gene>
    <name evidence="1" type="ORF">CGLO_18175</name>
</gene>
<evidence type="ECO:0000313" key="1">
    <source>
        <dbReference type="EMBL" id="EQB43202.1"/>
    </source>
</evidence>
<sequence length="55" mass="6192">MLQMHVVVGANIWQVTLGRAEASRVWRGGMAECRECRSALVLWTSSWSDGDWQLG</sequence>
<organism evidence="1 2">
    <name type="scientific">Colletotrichum gloeosporioides (strain Cg-14)</name>
    <name type="common">Anthracnose fungus</name>
    <name type="synonym">Glomerella cingulata</name>
    <dbReference type="NCBI Taxonomy" id="1237896"/>
    <lineage>
        <taxon>Eukaryota</taxon>
        <taxon>Fungi</taxon>
        <taxon>Dikarya</taxon>
        <taxon>Ascomycota</taxon>
        <taxon>Pezizomycotina</taxon>
        <taxon>Sordariomycetes</taxon>
        <taxon>Hypocreomycetidae</taxon>
        <taxon>Glomerellales</taxon>
        <taxon>Glomerellaceae</taxon>
        <taxon>Colletotrichum</taxon>
        <taxon>Colletotrichum gloeosporioides species complex</taxon>
    </lineage>
</organism>
<comment type="caution">
    <text evidence="1">The sequence shown here is derived from an EMBL/GenBank/DDBJ whole genome shotgun (WGS) entry which is preliminary data.</text>
</comment>
<dbReference type="AlphaFoldDB" id="T0JII5"/>
<dbReference type="EMBL" id="AMYD01004407">
    <property type="protein sequence ID" value="EQB43202.1"/>
    <property type="molecule type" value="Genomic_DNA"/>
</dbReference>
<dbReference type="Proteomes" id="UP000015530">
    <property type="component" value="Unassembled WGS sequence"/>
</dbReference>
<dbReference type="HOGENOM" id="CLU_3032235_0_0_1"/>